<comment type="caution">
    <text evidence="1">The sequence shown here is derived from an EMBL/GenBank/DDBJ whole genome shotgun (WGS) entry which is preliminary data.</text>
</comment>
<name>A0A8T4HC83_9SPHI</name>
<protein>
    <submittedName>
        <fullName evidence="1">Uncharacterized protein</fullName>
    </submittedName>
</protein>
<accession>A0A8T4HC83</accession>
<dbReference type="RefSeq" id="WP_353547905.1">
    <property type="nucleotide sequence ID" value="NZ_JAGKSB010000017.1"/>
</dbReference>
<keyword evidence="2" id="KW-1185">Reference proteome</keyword>
<reference evidence="1" key="1">
    <citation type="submission" date="2021-03" db="EMBL/GenBank/DDBJ databases">
        <authorList>
            <person name="Lu T."/>
            <person name="Wang Q."/>
            <person name="Han X."/>
        </authorList>
    </citation>
    <scope>NUCLEOTIDE SEQUENCE</scope>
    <source>
        <strain evidence="1">WQ 2009</strain>
    </source>
</reference>
<dbReference type="EMBL" id="JAGKSB010000017">
    <property type="protein sequence ID" value="MBP3944394.1"/>
    <property type="molecule type" value="Genomic_DNA"/>
</dbReference>
<evidence type="ECO:0000313" key="2">
    <source>
        <dbReference type="Proteomes" id="UP000679691"/>
    </source>
</evidence>
<sequence>MIVSCTIKSQLLRDYIHSIFVFEDNAFSVFRTEEFGKYLCSMIKYSQDPVPLLEGDEVVRFRMPKTSHYPRMYREFIYLDEDANKKIEDMLDVLFRVDFKMYYYNGKELGLQQKIIIQNFIIAKGLVSKIGDIETLKKRQYRSEARRIKQLASNLARRVQYQNNAIQQTIKVFNKSLSLK</sequence>
<dbReference type="Proteomes" id="UP000679691">
    <property type="component" value="Unassembled WGS sequence"/>
</dbReference>
<gene>
    <name evidence="1" type="ORF">J5U18_12670</name>
</gene>
<organism evidence="1 2">
    <name type="scientific">Rhinopithecimicrobium faecis</name>
    <dbReference type="NCBI Taxonomy" id="2820698"/>
    <lineage>
        <taxon>Bacteria</taxon>
        <taxon>Pseudomonadati</taxon>
        <taxon>Bacteroidota</taxon>
        <taxon>Sphingobacteriia</taxon>
        <taxon>Sphingobacteriales</taxon>
        <taxon>Sphingobacteriaceae</taxon>
        <taxon>Rhinopithecimicrobium</taxon>
    </lineage>
</organism>
<dbReference type="AlphaFoldDB" id="A0A8T4HC83"/>
<proteinExistence type="predicted"/>
<evidence type="ECO:0000313" key="1">
    <source>
        <dbReference type="EMBL" id="MBP3944394.1"/>
    </source>
</evidence>